<keyword evidence="11" id="KW-1185">Reference proteome</keyword>
<accession>A0A0C2J8R9</accession>
<dbReference type="Pfam" id="PF00665">
    <property type="entry name" value="rve"/>
    <property type="match status" value="1"/>
</dbReference>
<evidence type="ECO:0000259" key="9">
    <source>
        <dbReference type="PROSITE" id="PS50994"/>
    </source>
</evidence>
<dbReference type="InterPro" id="IPR050951">
    <property type="entry name" value="Retrovirus_Pol_polyprotein"/>
</dbReference>
<dbReference type="EMBL" id="JWZT01003805">
    <property type="protein sequence ID" value="KII65508.1"/>
    <property type="molecule type" value="Genomic_DNA"/>
</dbReference>
<evidence type="ECO:0000313" key="11">
    <source>
        <dbReference type="Proteomes" id="UP000031668"/>
    </source>
</evidence>
<dbReference type="OMA" id="FRSECEN"/>
<evidence type="ECO:0000256" key="5">
    <source>
        <dbReference type="ARBA" id="ARBA00022801"/>
    </source>
</evidence>
<dbReference type="InterPro" id="IPR041373">
    <property type="entry name" value="RT_RNaseH"/>
</dbReference>
<dbReference type="InterPro" id="IPR041588">
    <property type="entry name" value="Integrase_H2C2"/>
</dbReference>
<dbReference type="Pfam" id="PF00078">
    <property type="entry name" value="RVT_1"/>
    <property type="match status" value="1"/>
</dbReference>
<dbReference type="CDD" id="cd09274">
    <property type="entry name" value="RNase_HI_RT_Ty3"/>
    <property type="match status" value="1"/>
</dbReference>
<dbReference type="AlphaFoldDB" id="A0A0C2J8R9"/>
<dbReference type="InterPro" id="IPR001584">
    <property type="entry name" value="Integrase_cat-core"/>
</dbReference>
<keyword evidence="1" id="KW-0808">Transferase</keyword>
<dbReference type="FunFam" id="3.30.420.10:FF:000032">
    <property type="entry name" value="Retrovirus-related Pol polyprotein from transposon 297-like Protein"/>
    <property type="match status" value="1"/>
</dbReference>
<dbReference type="FunFam" id="3.30.70.270:FF:000003">
    <property type="entry name" value="Transposon Ty3-G Gag-Pol polyprotein"/>
    <property type="match status" value="1"/>
</dbReference>
<dbReference type="InterPro" id="IPR036397">
    <property type="entry name" value="RNaseH_sf"/>
</dbReference>
<dbReference type="CDD" id="cd01647">
    <property type="entry name" value="RT_LTR"/>
    <property type="match status" value="1"/>
</dbReference>
<evidence type="ECO:0000256" key="7">
    <source>
        <dbReference type="SAM" id="MobiDB-lite"/>
    </source>
</evidence>
<evidence type="ECO:0000256" key="1">
    <source>
        <dbReference type="ARBA" id="ARBA00022679"/>
    </source>
</evidence>
<dbReference type="InterPro" id="IPR012337">
    <property type="entry name" value="RNaseH-like_sf"/>
</dbReference>
<dbReference type="FunFam" id="3.30.70.270:FF:000020">
    <property type="entry name" value="Transposon Tf2-6 polyprotein-like Protein"/>
    <property type="match status" value="1"/>
</dbReference>
<dbReference type="PANTHER" id="PTHR37984">
    <property type="entry name" value="PROTEIN CBG26694"/>
    <property type="match status" value="1"/>
</dbReference>
<dbReference type="Gene3D" id="3.30.70.270">
    <property type="match status" value="2"/>
</dbReference>
<keyword evidence="6" id="KW-0695">RNA-directed DNA polymerase</keyword>
<sequence length="824" mass="95473">MPFGLVNAPATFQRLMDSIFGRLSGNGILSYLDDIVVFSDTLDGHMTSLETAFNALKNAGLKIKPKKCKFFCSEIKYLGFIVNQHGIKTDPEKTATITNWPQPKSKNDVLSFLGFCSYYRSFIKNLANVEYPLRQLTRKDTVFHWDNDLQNCFETLKRSLCSTPMLLYPDLKKSFILDIDASGYAIGAVLSQHEKYGDKEYVIQYASRILNPAEVRYSVTKRELLAIVWSLKKFRPYLLGTEFTIRTDHQPLLYIKNEKDIGGQLCRWMDLLAEYNFKIVHRKGQNHVNADFLSRTHVTCALHNAFNPNPFPSSQKELAEEQKNDPVISFFKENVKSGFCLPHLKGNDKYDILNRIRRSLIIKNDVLYRTYDSSSGRRLRYVVPESLVNSILKTFHNDMGHFAADKTKSKIVSRFYWPSMSSDIKNWCHSCIDCGQRNNPSRYTKEKMVENLSSFTWERVGVDITGPLPVSSKGFKYILVIQDYFSKFAVTIPLKRISAEYITDKFIDKFMMKYGIPLSVHSDMGTQFQSSLFQNMLSRFGIHKTNTTPYHPQSDGLVERLNRTLINSLSKIVPDDHEWDKHLSAVTFSYNVSKHSSTNEIPFEVMFKRPSYLPIDYNLRSDSENFRQYTDEEIGNIMSKILFSSSRAQRYQSSQYDKGRFSLNPEIGDFVYLFVPVDSQYTTNKLSKLWRGPYEVSEVKMPLIKIRTETGQKWIHANRCKKAQTQRCDNETAICEKKPEPPATNVTTPTYSPSHHPWESEDEEEQEENEETEDIEEEENVQDARTPYNLRPRENIRKPDKYCQEGETVFPWRGRTVTDVNEAE</sequence>
<dbReference type="InterPro" id="IPR043502">
    <property type="entry name" value="DNA/RNA_pol_sf"/>
</dbReference>
<dbReference type="Gene3D" id="2.30.30.850">
    <property type="match status" value="1"/>
</dbReference>
<dbReference type="PROSITE" id="PS50994">
    <property type="entry name" value="INTEGRASE"/>
    <property type="match status" value="1"/>
</dbReference>
<evidence type="ECO:0000256" key="4">
    <source>
        <dbReference type="ARBA" id="ARBA00022759"/>
    </source>
</evidence>
<evidence type="ECO:0000256" key="6">
    <source>
        <dbReference type="ARBA" id="ARBA00022918"/>
    </source>
</evidence>
<dbReference type="PROSITE" id="PS50878">
    <property type="entry name" value="RT_POL"/>
    <property type="match status" value="1"/>
</dbReference>
<dbReference type="SUPFAM" id="SSF53098">
    <property type="entry name" value="Ribonuclease H-like"/>
    <property type="match status" value="1"/>
</dbReference>
<dbReference type="PANTHER" id="PTHR37984:SF5">
    <property type="entry name" value="PROTEIN NYNRIN-LIKE"/>
    <property type="match status" value="1"/>
</dbReference>
<feature type="region of interest" description="Disordered" evidence="7">
    <location>
        <begin position="734"/>
        <end position="799"/>
    </location>
</feature>
<evidence type="ECO:0000256" key="2">
    <source>
        <dbReference type="ARBA" id="ARBA00022695"/>
    </source>
</evidence>
<dbReference type="GO" id="GO:0003676">
    <property type="term" value="F:nucleic acid binding"/>
    <property type="evidence" value="ECO:0007669"/>
    <property type="project" value="InterPro"/>
</dbReference>
<dbReference type="GO" id="GO:0003964">
    <property type="term" value="F:RNA-directed DNA polymerase activity"/>
    <property type="evidence" value="ECO:0007669"/>
    <property type="project" value="UniProtKB-KW"/>
</dbReference>
<keyword evidence="4" id="KW-0255">Endonuclease</keyword>
<dbReference type="GO" id="GO:0016787">
    <property type="term" value="F:hydrolase activity"/>
    <property type="evidence" value="ECO:0007669"/>
    <property type="project" value="UniProtKB-KW"/>
</dbReference>
<dbReference type="Gene3D" id="1.10.340.70">
    <property type="match status" value="1"/>
</dbReference>
<dbReference type="InterPro" id="IPR043128">
    <property type="entry name" value="Rev_trsase/Diguanyl_cyclase"/>
</dbReference>
<protein>
    <submittedName>
        <fullName evidence="10">Transposon Ty3-I Gag-Pol polyprotein</fullName>
    </submittedName>
</protein>
<dbReference type="Gene3D" id="3.10.20.370">
    <property type="match status" value="1"/>
</dbReference>
<proteinExistence type="predicted"/>
<dbReference type="Pfam" id="PF17921">
    <property type="entry name" value="Integrase_H2C2"/>
    <property type="match status" value="1"/>
</dbReference>
<reference evidence="10 11" key="1">
    <citation type="journal article" date="2014" name="Genome Biol. Evol.">
        <title>The genome of the myxosporean Thelohanellus kitauei shows adaptations to nutrient acquisition within its fish host.</title>
        <authorList>
            <person name="Yang Y."/>
            <person name="Xiong J."/>
            <person name="Zhou Z."/>
            <person name="Huo F."/>
            <person name="Miao W."/>
            <person name="Ran C."/>
            <person name="Liu Y."/>
            <person name="Zhang J."/>
            <person name="Feng J."/>
            <person name="Wang M."/>
            <person name="Wang M."/>
            <person name="Wang L."/>
            <person name="Yao B."/>
        </authorList>
    </citation>
    <scope>NUCLEOTIDE SEQUENCE [LARGE SCALE GENOMIC DNA]</scope>
    <source>
        <strain evidence="10">Wuqing</strain>
    </source>
</reference>
<feature type="domain" description="Integrase catalytic" evidence="9">
    <location>
        <begin position="452"/>
        <end position="610"/>
    </location>
</feature>
<dbReference type="OrthoDB" id="5988672at2759"/>
<dbReference type="InterPro" id="IPR000477">
    <property type="entry name" value="RT_dom"/>
</dbReference>
<dbReference type="Gene3D" id="3.30.420.10">
    <property type="entry name" value="Ribonuclease H-like superfamily/Ribonuclease H"/>
    <property type="match status" value="1"/>
</dbReference>
<organism evidence="10 11">
    <name type="scientific">Thelohanellus kitauei</name>
    <name type="common">Myxosporean</name>
    <dbReference type="NCBI Taxonomy" id="669202"/>
    <lineage>
        <taxon>Eukaryota</taxon>
        <taxon>Metazoa</taxon>
        <taxon>Cnidaria</taxon>
        <taxon>Myxozoa</taxon>
        <taxon>Myxosporea</taxon>
        <taxon>Bivalvulida</taxon>
        <taxon>Platysporina</taxon>
        <taxon>Myxobolidae</taxon>
        <taxon>Thelohanellus</taxon>
    </lineage>
</organism>
<dbReference type="FunFam" id="1.10.340.70:FF:000001">
    <property type="entry name" value="Retrovirus-related Pol polyprotein from transposon gypsy-like Protein"/>
    <property type="match status" value="1"/>
</dbReference>
<gene>
    <name evidence="10" type="ORF">RF11_05160</name>
</gene>
<dbReference type="SUPFAM" id="SSF56672">
    <property type="entry name" value="DNA/RNA polymerases"/>
    <property type="match status" value="1"/>
</dbReference>
<evidence type="ECO:0000259" key="8">
    <source>
        <dbReference type="PROSITE" id="PS50878"/>
    </source>
</evidence>
<keyword evidence="2" id="KW-0548">Nucleotidyltransferase</keyword>
<evidence type="ECO:0000313" key="10">
    <source>
        <dbReference type="EMBL" id="KII65508.1"/>
    </source>
</evidence>
<feature type="compositionally biased region" description="Acidic residues" evidence="7">
    <location>
        <begin position="760"/>
        <end position="781"/>
    </location>
</feature>
<feature type="domain" description="Reverse transcriptase" evidence="8">
    <location>
        <begin position="1"/>
        <end position="82"/>
    </location>
</feature>
<dbReference type="GO" id="GO:0015074">
    <property type="term" value="P:DNA integration"/>
    <property type="evidence" value="ECO:0007669"/>
    <property type="project" value="InterPro"/>
</dbReference>
<evidence type="ECO:0000256" key="3">
    <source>
        <dbReference type="ARBA" id="ARBA00022722"/>
    </source>
</evidence>
<dbReference type="Pfam" id="PF17917">
    <property type="entry name" value="RT_RNaseH"/>
    <property type="match status" value="1"/>
</dbReference>
<name>A0A0C2J8R9_THEKT</name>
<dbReference type="Proteomes" id="UP000031668">
    <property type="component" value="Unassembled WGS sequence"/>
</dbReference>
<keyword evidence="3" id="KW-0540">Nuclease</keyword>
<comment type="caution">
    <text evidence="10">The sequence shown here is derived from an EMBL/GenBank/DDBJ whole genome shotgun (WGS) entry which is preliminary data.</text>
</comment>
<dbReference type="GO" id="GO:0004519">
    <property type="term" value="F:endonuclease activity"/>
    <property type="evidence" value="ECO:0007669"/>
    <property type="project" value="UniProtKB-KW"/>
</dbReference>
<keyword evidence="5" id="KW-0378">Hydrolase</keyword>
<feature type="compositionally biased region" description="Polar residues" evidence="7">
    <location>
        <begin position="744"/>
        <end position="753"/>
    </location>
</feature>
<dbReference type="FunFam" id="3.10.20.370:FF:000001">
    <property type="entry name" value="Retrovirus-related Pol polyprotein from transposon 17.6-like protein"/>
    <property type="match status" value="1"/>
</dbReference>